<dbReference type="FunFam" id="2.20.25.80:FF:000003">
    <property type="entry name" value="WRKY transcription factor 57"/>
    <property type="match status" value="1"/>
</dbReference>
<dbReference type="InterPro" id="IPR036576">
    <property type="entry name" value="WRKY_dom_sf"/>
</dbReference>
<dbReference type="Pfam" id="PF03106">
    <property type="entry name" value="WRKY"/>
    <property type="match status" value="1"/>
</dbReference>
<evidence type="ECO:0000313" key="9">
    <source>
        <dbReference type="Proteomes" id="UP001374584"/>
    </source>
</evidence>
<dbReference type="PROSITE" id="PS50811">
    <property type="entry name" value="WRKY"/>
    <property type="match status" value="1"/>
</dbReference>
<dbReference type="PANTHER" id="PTHR31221">
    <property type="entry name" value="WRKY TRANSCRIPTION FACTOR PROTEIN 1-RELATED"/>
    <property type="match status" value="1"/>
</dbReference>
<evidence type="ECO:0000256" key="3">
    <source>
        <dbReference type="ARBA" id="ARBA00023125"/>
    </source>
</evidence>
<evidence type="ECO:0000256" key="6">
    <source>
        <dbReference type="SAM" id="MobiDB-lite"/>
    </source>
</evidence>
<dbReference type="PANTHER" id="PTHR31221:SF112">
    <property type="entry name" value="WRKY TRANSCRIPTION FACTOR 50-RELATED"/>
    <property type="match status" value="1"/>
</dbReference>
<keyword evidence="9" id="KW-1185">Reference proteome</keyword>
<dbReference type="EMBL" id="JAYMYR010000002">
    <property type="protein sequence ID" value="KAK7377101.1"/>
    <property type="molecule type" value="Genomic_DNA"/>
</dbReference>
<reference evidence="8 9" key="1">
    <citation type="submission" date="2024-01" db="EMBL/GenBank/DDBJ databases">
        <title>The genomes of 5 underutilized Papilionoideae crops provide insights into root nodulation and disease resistanc.</title>
        <authorList>
            <person name="Jiang F."/>
        </authorList>
    </citation>
    <scope>NUCLEOTIDE SEQUENCE [LARGE SCALE GENOMIC DNA]</scope>
    <source>
        <strain evidence="8">JINMINGXINNONG_FW02</strain>
        <tissue evidence="8">Leaves</tissue>
    </source>
</reference>
<dbReference type="Proteomes" id="UP001374584">
    <property type="component" value="Unassembled WGS sequence"/>
</dbReference>
<keyword evidence="2" id="KW-0805">Transcription regulation</keyword>
<protein>
    <recommendedName>
        <fullName evidence="7">WRKY domain-containing protein</fullName>
    </recommendedName>
</protein>
<organism evidence="8 9">
    <name type="scientific">Phaseolus coccineus</name>
    <name type="common">Scarlet runner bean</name>
    <name type="synonym">Phaseolus multiflorus</name>
    <dbReference type="NCBI Taxonomy" id="3886"/>
    <lineage>
        <taxon>Eukaryota</taxon>
        <taxon>Viridiplantae</taxon>
        <taxon>Streptophyta</taxon>
        <taxon>Embryophyta</taxon>
        <taxon>Tracheophyta</taxon>
        <taxon>Spermatophyta</taxon>
        <taxon>Magnoliopsida</taxon>
        <taxon>eudicotyledons</taxon>
        <taxon>Gunneridae</taxon>
        <taxon>Pentapetalae</taxon>
        <taxon>rosids</taxon>
        <taxon>fabids</taxon>
        <taxon>Fabales</taxon>
        <taxon>Fabaceae</taxon>
        <taxon>Papilionoideae</taxon>
        <taxon>50 kb inversion clade</taxon>
        <taxon>NPAAA clade</taxon>
        <taxon>indigoferoid/millettioid clade</taxon>
        <taxon>Phaseoleae</taxon>
        <taxon>Phaseolus</taxon>
    </lineage>
</organism>
<evidence type="ECO:0000256" key="1">
    <source>
        <dbReference type="ARBA" id="ARBA00004123"/>
    </source>
</evidence>
<proteinExistence type="predicted"/>
<comment type="subcellular location">
    <subcellularLocation>
        <location evidence="1">Nucleus</location>
    </subcellularLocation>
</comment>
<accession>A0AAN9NQ36</accession>
<dbReference type="GO" id="GO:0043565">
    <property type="term" value="F:sequence-specific DNA binding"/>
    <property type="evidence" value="ECO:0007669"/>
    <property type="project" value="InterPro"/>
</dbReference>
<keyword evidence="4" id="KW-0804">Transcription</keyword>
<feature type="domain" description="WRKY" evidence="7">
    <location>
        <begin position="94"/>
        <end position="159"/>
    </location>
</feature>
<dbReference type="GO" id="GO:0003700">
    <property type="term" value="F:DNA-binding transcription factor activity"/>
    <property type="evidence" value="ECO:0007669"/>
    <property type="project" value="InterPro"/>
</dbReference>
<feature type="region of interest" description="Disordered" evidence="6">
    <location>
        <begin position="51"/>
        <end position="83"/>
    </location>
</feature>
<dbReference type="Gene3D" id="2.20.25.80">
    <property type="entry name" value="WRKY domain"/>
    <property type="match status" value="1"/>
</dbReference>
<evidence type="ECO:0000259" key="7">
    <source>
        <dbReference type="PROSITE" id="PS50811"/>
    </source>
</evidence>
<evidence type="ECO:0000256" key="5">
    <source>
        <dbReference type="ARBA" id="ARBA00023242"/>
    </source>
</evidence>
<dbReference type="InterPro" id="IPR044810">
    <property type="entry name" value="WRKY_plant"/>
</dbReference>
<comment type="caution">
    <text evidence="8">The sequence shown here is derived from an EMBL/GenBank/DDBJ whole genome shotgun (WGS) entry which is preliminary data.</text>
</comment>
<dbReference type="GO" id="GO:0005634">
    <property type="term" value="C:nucleus"/>
    <property type="evidence" value="ECO:0007669"/>
    <property type="project" value="UniProtKB-SubCell"/>
</dbReference>
<gene>
    <name evidence="8" type="ORF">VNO80_02521</name>
</gene>
<dbReference type="AlphaFoldDB" id="A0AAN9NQ36"/>
<evidence type="ECO:0000313" key="8">
    <source>
        <dbReference type="EMBL" id="KAK7377101.1"/>
    </source>
</evidence>
<keyword evidence="3" id="KW-0238">DNA-binding</keyword>
<dbReference type="SMART" id="SM00774">
    <property type="entry name" value="WRKY"/>
    <property type="match status" value="1"/>
</dbReference>
<dbReference type="InterPro" id="IPR003657">
    <property type="entry name" value="WRKY_dom"/>
</dbReference>
<evidence type="ECO:0000256" key="2">
    <source>
        <dbReference type="ARBA" id="ARBA00023015"/>
    </source>
</evidence>
<dbReference type="SUPFAM" id="SSF118290">
    <property type="entry name" value="WRKY DNA-binding domain"/>
    <property type="match status" value="1"/>
</dbReference>
<sequence>MTDNNPRPPPDTPDSDDFCNQWPFELSEYLQLDDDQWMHDDFESFSSENNVSNQVHLGGSGGGGSYFEGSSSRDPSGRENRQVVRERVAFKTISEIEVLDDGYRWRKYGKKMVKNNPNPRNYYRCSVDGCSVKKRVERDKDDPRCVITTYEGSHTHPKFRVWRYESDSVDGKGITVGLFNSINVEFEGKGGGCLVLCSVDAHGGCFHVCFKVWKFEHVLKHPTKNCEVLNMFPTCLKWEDVGVEAKTISASFKGNLAKEVALENKVILEINKIFVAEKERQALSRAQYGGSKEQR</sequence>
<feature type="region of interest" description="Disordered" evidence="6">
    <location>
        <begin position="1"/>
        <end position="20"/>
    </location>
</feature>
<keyword evidence="5" id="KW-0539">Nucleus</keyword>
<feature type="compositionally biased region" description="Pro residues" evidence="6">
    <location>
        <begin position="1"/>
        <end position="12"/>
    </location>
</feature>
<name>A0AAN9NQ36_PHACN</name>
<evidence type="ECO:0000256" key="4">
    <source>
        <dbReference type="ARBA" id="ARBA00023163"/>
    </source>
</evidence>